<dbReference type="VEuPathDB" id="FungiDB:MYCTH_2126592"/>
<dbReference type="AlphaFoldDB" id="G2QE07"/>
<dbReference type="RefSeq" id="XP_003662835.1">
    <property type="nucleotide sequence ID" value="XM_003662787.1"/>
</dbReference>
<sequence>MPIFNLRPAVFATRGLPRDDGTHANLDQLKHHCVHRFFPRFRWAPAVLEETQSATWATKGFGLSFRAAVTPADQPPSSGGGGGMLLDVAEDGKEAALLLHECYLTFTYPHSVAVTVPKFPAEGLNKVQTTGRPGGSEDGRGIVPTIRFHLTDLARWISGQEKMSRLLLATPSGNTYRFPPVTISTNGLPTSVTEVPRYGTSYYRGNELSFHILQSGGVGSDLVDRVIKAQRLTAVFLAGDKVHRSATRDSALTFTTPRRTEKPLDALRYPIAPRGGGGEAPWEHVV</sequence>
<dbReference type="EMBL" id="CP003004">
    <property type="protein sequence ID" value="AEO57590.1"/>
    <property type="molecule type" value="Genomic_DNA"/>
</dbReference>
<name>G2QE07_THET4</name>
<protein>
    <submittedName>
        <fullName evidence="1">Uncharacterized protein</fullName>
    </submittedName>
</protein>
<dbReference type="HOGENOM" id="CLU_973807_0_0_1"/>
<keyword evidence="2" id="KW-1185">Reference proteome</keyword>
<dbReference type="GeneID" id="11507461"/>
<proteinExistence type="predicted"/>
<accession>G2QE07</accession>
<dbReference type="Proteomes" id="UP000007322">
    <property type="component" value="Chromosome 3"/>
</dbReference>
<organism evidence="1 2">
    <name type="scientific">Thermothelomyces thermophilus (strain ATCC 42464 / BCRC 31852 / DSM 1799)</name>
    <name type="common">Sporotrichum thermophile</name>
    <dbReference type="NCBI Taxonomy" id="573729"/>
    <lineage>
        <taxon>Eukaryota</taxon>
        <taxon>Fungi</taxon>
        <taxon>Dikarya</taxon>
        <taxon>Ascomycota</taxon>
        <taxon>Pezizomycotina</taxon>
        <taxon>Sordariomycetes</taxon>
        <taxon>Sordariomycetidae</taxon>
        <taxon>Sordariales</taxon>
        <taxon>Chaetomiaceae</taxon>
        <taxon>Thermothelomyces</taxon>
    </lineage>
</organism>
<gene>
    <name evidence="1" type="ORF">MYCTH_2126592</name>
</gene>
<reference evidence="1 2" key="1">
    <citation type="journal article" date="2011" name="Nat. Biotechnol.">
        <title>Comparative genomic analysis of the thermophilic biomass-degrading fungi Myceliophthora thermophila and Thielavia terrestris.</title>
        <authorList>
            <person name="Berka R.M."/>
            <person name="Grigoriev I.V."/>
            <person name="Otillar R."/>
            <person name="Salamov A."/>
            <person name="Grimwood J."/>
            <person name="Reid I."/>
            <person name="Ishmael N."/>
            <person name="John T."/>
            <person name="Darmond C."/>
            <person name="Moisan M.-C."/>
            <person name="Henrissat B."/>
            <person name="Coutinho P.M."/>
            <person name="Lombard V."/>
            <person name="Natvig D.O."/>
            <person name="Lindquist E."/>
            <person name="Schmutz J."/>
            <person name="Lucas S."/>
            <person name="Harris P."/>
            <person name="Powlowski J."/>
            <person name="Bellemare A."/>
            <person name="Taylor D."/>
            <person name="Butler G."/>
            <person name="de Vries R.P."/>
            <person name="Allijn I.E."/>
            <person name="van den Brink J."/>
            <person name="Ushinsky S."/>
            <person name="Storms R."/>
            <person name="Powell A.J."/>
            <person name="Paulsen I.T."/>
            <person name="Elbourne L.D.H."/>
            <person name="Baker S.E."/>
            <person name="Magnuson J."/>
            <person name="LaBoissiere S."/>
            <person name="Clutterbuck A.J."/>
            <person name="Martinez D."/>
            <person name="Wogulis M."/>
            <person name="de Leon A.L."/>
            <person name="Rey M.W."/>
            <person name="Tsang A."/>
        </authorList>
    </citation>
    <scope>NUCLEOTIDE SEQUENCE [LARGE SCALE GENOMIC DNA]</scope>
    <source>
        <strain evidence="2">ATCC 42464 / BCRC 31852 / DSM 1799</strain>
    </source>
</reference>
<evidence type="ECO:0000313" key="2">
    <source>
        <dbReference type="Proteomes" id="UP000007322"/>
    </source>
</evidence>
<evidence type="ECO:0000313" key="1">
    <source>
        <dbReference type="EMBL" id="AEO57590.1"/>
    </source>
</evidence>
<dbReference type="KEGG" id="mtm:MYCTH_2126592"/>
<dbReference type="InParanoid" id="G2QE07"/>